<comment type="similarity">
    <text evidence="2">Belongs to the peptidase M20A family.</text>
</comment>
<dbReference type="Gene3D" id="3.30.70.360">
    <property type="match status" value="1"/>
</dbReference>
<proteinExistence type="inferred from homology"/>
<keyword evidence="13" id="KW-1185">Reference proteome</keyword>
<dbReference type="FunFam" id="3.40.630.10:FF:000019">
    <property type="entry name" value="Aminoacylase 1"/>
    <property type="match status" value="1"/>
</dbReference>
<keyword evidence="5 10" id="KW-0479">Metal-binding</keyword>
<dbReference type="PROSITE" id="PS00759">
    <property type="entry name" value="ARGE_DAPE_CPG2_2"/>
    <property type="match status" value="1"/>
</dbReference>
<feature type="binding site" evidence="10">
    <location>
        <position position="151"/>
    </location>
    <ligand>
        <name>Zn(2+)</name>
        <dbReference type="ChEBI" id="CHEBI:29105"/>
        <label>2</label>
    </ligand>
</feature>
<dbReference type="InterPro" id="IPR011650">
    <property type="entry name" value="Peptidase_M20_dimer"/>
</dbReference>
<dbReference type="InterPro" id="IPR002933">
    <property type="entry name" value="Peptidase_M20"/>
</dbReference>
<evidence type="ECO:0000256" key="8">
    <source>
        <dbReference type="ARBA" id="ARBA00029656"/>
    </source>
</evidence>
<feature type="domain" description="Peptidase M20 dimerisation" evidence="11">
    <location>
        <begin position="192"/>
        <end position="301"/>
    </location>
</feature>
<dbReference type="NCBIfam" id="TIGR01880">
    <property type="entry name" value="Ac-peptdase-euk"/>
    <property type="match status" value="1"/>
</dbReference>
<feature type="binding site" evidence="10">
    <location>
        <position position="116"/>
    </location>
    <ligand>
        <name>Zn(2+)</name>
        <dbReference type="ChEBI" id="CHEBI:29105"/>
        <label>2</label>
    </ligand>
</feature>
<dbReference type="GO" id="GO:0005737">
    <property type="term" value="C:cytoplasm"/>
    <property type="evidence" value="ECO:0007669"/>
    <property type="project" value="UniProtKB-SubCell"/>
</dbReference>
<protein>
    <recommendedName>
        <fullName evidence="3">N-acyl-aliphatic-L-amino acid amidohydrolase</fullName>
        <ecNumber evidence="3">3.5.1.14</ecNumber>
    </recommendedName>
    <alternativeName>
        <fullName evidence="8">N-acyl-L-amino-acid amidohydrolase</fullName>
    </alternativeName>
</protein>
<sequence length="405" mass="45841">MNVTSSEFDAHEQEAIENFREYLMIPSVHPNVNYDECVEFLQERAEDIGLPCEIYAAVQGKPIVIITWLGTRPELPAVMLNSHMDVVAVYEDKWTHKPFDADMDDAGNIYARGSQDMKNVGIQYLEAIKRLKGLNVKLKRTIYVTFVPDEEIGGEEGMGKFVESDFFKKLNIGVAFDESMASPNDDFITFFGERSTWVFHIHCVGVVGHASNLVDNTAAQKLQFVINKLLNYREAERDKLKINKNLIISDVTSINLTQVKGGIQANVIPPEFIATFDCRVPVTVDHNEWANTIEQWCKEVGEGVWVEYELKQPSVPVTSLDDSNPYWSSFKAAVEEFDIKLRTMICPGSTDAKYIRRVGLPAFGFSPMNNTPLLLHGHNEYLNVNVFLKGIKIYCKILEKIGNTE</sequence>
<dbReference type="EC" id="3.5.1.14" evidence="3"/>
<comment type="cofactor">
    <cofactor evidence="10">
        <name>Zn(2+)</name>
        <dbReference type="ChEBI" id="CHEBI:29105"/>
    </cofactor>
    <text evidence="10">Binds 2 Zn(2+) ions per subunit.</text>
</comment>
<feature type="binding site" evidence="10">
    <location>
        <position position="83"/>
    </location>
    <ligand>
        <name>Zn(2+)</name>
        <dbReference type="ChEBI" id="CHEBI:29105"/>
        <label>1</label>
    </ligand>
</feature>
<dbReference type="GO" id="GO:0046872">
    <property type="term" value="F:metal ion binding"/>
    <property type="evidence" value="ECO:0007669"/>
    <property type="project" value="UniProtKB-KW"/>
</dbReference>
<dbReference type="PIRSF" id="PIRSF036696">
    <property type="entry name" value="ACY-1"/>
    <property type="match status" value="1"/>
</dbReference>
<evidence type="ECO:0000256" key="6">
    <source>
        <dbReference type="ARBA" id="ARBA00022801"/>
    </source>
</evidence>
<dbReference type="Gene3D" id="3.40.630.10">
    <property type="entry name" value="Zn peptidases"/>
    <property type="match status" value="1"/>
</dbReference>
<name>A0AAW1IWT4_POPJA</name>
<dbReference type="InterPro" id="IPR052083">
    <property type="entry name" value="Aminoacylase-1_M20A"/>
</dbReference>
<keyword evidence="6" id="KW-0378">Hydrolase</keyword>
<evidence type="ECO:0000313" key="13">
    <source>
        <dbReference type="Proteomes" id="UP001458880"/>
    </source>
</evidence>
<evidence type="ECO:0000256" key="7">
    <source>
        <dbReference type="ARBA" id="ARBA00022833"/>
    </source>
</evidence>
<dbReference type="GO" id="GO:0006520">
    <property type="term" value="P:amino acid metabolic process"/>
    <property type="evidence" value="ECO:0007669"/>
    <property type="project" value="InterPro"/>
</dbReference>
<evidence type="ECO:0000256" key="5">
    <source>
        <dbReference type="ARBA" id="ARBA00022723"/>
    </source>
</evidence>
<dbReference type="PROSITE" id="PS00758">
    <property type="entry name" value="ARGE_DAPE_CPG2_1"/>
    <property type="match status" value="1"/>
</dbReference>
<dbReference type="Pfam" id="PF01546">
    <property type="entry name" value="Peptidase_M20"/>
    <property type="match status" value="1"/>
</dbReference>
<feature type="active site" description="Proton acceptor" evidence="9">
    <location>
        <position position="150"/>
    </location>
</feature>
<dbReference type="GO" id="GO:0004046">
    <property type="term" value="F:aminoacylase activity"/>
    <property type="evidence" value="ECO:0007669"/>
    <property type="project" value="UniProtKB-EC"/>
</dbReference>
<accession>A0AAW1IWT4</accession>
<dbReference type="FunFam" id="1.10.150.900:FF:000001">
    <property type="entry name" value="Aminoacylase-1, putative"/>
    <property type="match status" value="1"/>
</dbReference>
<dbReference type="Gene3D" id="1.10.150.900">
    <property type="match status" value="1"/>
</dbReference>
<feature type="binding site" evidence="10">
    <location>
        <position position="116"/>
    </location>
    <ligand>
        <name>Zn(2+)</name>
        <dbReference type="ChEBI" id="CHEBI:29105"/>
        <label>1</label>
    </ligand>
</feature>
<dbReference type="InterPro" id="IPR001261">
    <property type="entry name" value="ArgE/DapE_CS"/>
</dbReference>
<dbReference type="Proteomes" id="UP001458880">
    <property type="component" value="Unassembled WGS sequence"/>
</dbReference>
<keyword evidence="4" id="KW-0963">Cytoplasm</keyword>
<comment type="subcellular location">
    <subcellularLocation>
        <location evidence="1">Cytoplasm</location>
    </subcellularLocation>
</comment>
<dbReference type="InterPro" id="IPR010159">
    <property type="entry name" value="N-acyl_aa_amidohydrolase"/>
</dbReference>
<evidence type="ECO:0000256" key="4">
    <source>
        <dbReference type="ARBA" id="ARBA00022490"/>
    </source>
</evidence>
<dbReference type="Pfam" id="PF07687">
    <property type="entry name" value="M20_dimer"/>
    <property type="match status" value="1"/>
</dbReference>
<dbReference type="PANTHER" id="PTHR45892:SF1">
    <property type="entry name" value="AMINOACYLASE-1"/>
    <property type="match status" value="1"/>
</dbReference>
<dbReference type="SUPFAM" id="SSF55031">
    <property type="entry name" value="Bacterial exopeptidase dimerisation domain"/>
    <property type="match status" value="1"/>
</dbReference>
<feature type="active site" evidence="9">
    <location>
        <position position="85"/>
    </location>
</feature>
<feature type="binding site" evidence="10">
    <location>
        <position position="376"/>
    </location>
    <ligand>
        <name>Zn(2+)</name>
        <dbReference type="ChEBI" id="CHEBI:29105"/>
        <label>2</label>
    </ligand>
</feature>
<keyword evidence="7 10" id="KW-0862">Zinc</keyword>
<feature type="binding site" evidence="10">
    <location>
        <position position="178"/>
    </location>
    <ligand>
        <name>Zn(2+)</name>
        <dbReference type="ChEBI" id="CHEBI:29105"/>
        <label>1</label>
    </ligand>
</feature>
<dbReference type="PANTHER" id="PTHR45892">
    <property type="entry name" value="AMINOACYLASE-1"/>
    <property type="match status" value="1"/>
</dbReference>
<dbReference type="SUPFAM" id="SSF53187">
    <property type="entry name" value="Zn-dependent exopeptidases"/>
    <property type="match status" value="1"/>
</dbReference>
<comment type="caution">
    <text evidence="12">The sequence shown here is derived from an EMBL/GenBank/DDBJ whole genome shotgun (WGS) entry which is preliminary data.</text>
</comment>
<dbReference type="FunFam" id="3.30.70.360:FF:000005">
    <property type="entry name" value="Putative Aminoacylase-1"/>
    <property type="match status" value="1"/>
</dbReference>
<dbReference type="EMBL" id="JASPKY010000513">
    <property type="protein sequence ID" value="KAK9694435.1"/>
    <property type="molecule type" value="Genomic_DNA"/>
</dbReference>
<evidence type="ECO:0000256" key="2">
    <source>
        <dbReference type="ARBA" id="ARBA00006247"/>
    </source>
</evidence>
<dbReference type="AlphaFoldDB" id="A0AAW1IWT4"/>
<evidence type="ECO:0000256" key="3">
    <source>
        <dbReference type="ARBA" id="ARBA00011913"/>
    </source>
</evidence>
<evidence type="ECO:0000256" key="10">
    <source>
        <dbReference type="PIRSR" id="PIRSR036696-2"/>
    </source>
</evidence>
<dbReference type="InterPro" id="IPR036264">
    <property type="entry name" value="Bact_exopeptidase_dim_dom"/>
</dbReference>
<evidence type="ECO:0000259" key="11">
    <source>
        <dbReference type="Pfam" id="PF07687"/>
    </source>
</evidence>
<gene>
    <name evidence="12" type="ORF">QE152_g33549</name>
</gene>
<reference evidence="12 13" key="1">
    <citation type="journal article" date="2024" name="BMC Genomics">
        <title>De novo assembly and annotation of Popillia japonica's genome with initial clues to its potential as an invasive pest.</title>
        <authorList>
            <person name="Cucini C."/>
            <person name="Boschi S."/>
            <person name="Funari R."/>
            <person name="Cardaioli E."/>
            <person name="Iannotti N."/>
            <person name="Marturano G."/>
            <person name="Paoli F."/>
            <person name="Bruttini M."/>
            <person name="Carapelli A."/>
            <person name="Frati F."/>
            <person name="Nardi F."/>
        </authorList>
    </citation>
    <scope>NUCLEOTIDE SEQUENCE [LARGE SCALE GENOMIC DNA]</scope>
    <source>
        <strain evidence="12">DMR45628</strain>
    </source>
</reference>
<evidence type="ECO:0000256" key="1">
    <source>
        <dbReference type="ARBA" id="ARBA00004496"/>
    </source>
</evidence>
<evidence type="ECO:0000256" key="9">
    <source>
        <dbReference type="PIRSR" id="PIRSR036696-1"/>
    </source>
</evidence>
<evidence type="ECO:0000313" key="12">
    <source>
        <dbReference type="EMBL" id="KAK9694435.1"/>
    </source>
</evidence>
<organism evidence="12 13">
    <name type="scientific">Popillia japonica</name>
    <name type="common">Japanese beetle</name>
    <dbReference type="NCBI Taxonomy" id="7064"/>
    <lineage>
        <taxon>Eukaryota</taxon>
        <taxon>Metazoa</taxon>
        <taxon>Ecdysozoa</taxon>
        <taxon>Arthropoda</taxon>
        <taxon>Hexapoda</taxon>
        <taxon>Insecta</taxon>
        <taxon>Pterygota</taxon>
        <taxon>Neoptera</taxon>
        <taxon>Endopterygota</taxon>
        <taxon>Coleoptera</taxon>
        <taxon>Polyphaga</taxon>
        <taxon>Scarabaeiformia</taxon>
        <taxon>Scarabaeidae</taxon>
        <taxon>Rutelinae</taxon>
        <taxon>Popillia</taxon>
    </lineage>
</organism>